<organism evidence="3 4">
    <name type="scientific">Mariniphaga sediminis</name>
    <dbReference type="NCBI Taxonomy" id="1628158"/>
    <lineage>
        <taxon>Bacteria</taxon>
        <taxon>Pseudomonadati</taxon>
        <taxon>Bacteroidota</taxon>
        <taxon>Bacteroidia</taxon>
        <taxon>Marinilabiliales</taxon>
        <taxon>Prolixibacteraceae</taxon>
        <taxon>Mariniphaga</taxon>
    </lineage>
</organism>
<evidence type="ECO:0000313" key="4">
    <source>
        <dbReference type="Proteomes" id="UP000266441"/>
    </source>
</evidence>
<name>A0A399D2A6_9BACT</name>
<evidence type="ECO:0000256" key="2">
    <source>
        <dbReference type="SAM" id="SignalP"/>
    </source>
</evidence>
<dbReference type="AlphaFoldDB" id="A0A399D2A6"/>
<evidence type="ECO:0000256" key="1">
    <source>
        <dbReference type="SAM" id="MobiDB-lite"/>
    </source>
</evidence>
<dbReference type="EMBL" id="QWET01000008">
    <property type="protein sequence ID" value="RIH64821.1"/>
    <property type="molecule type" value="Genomic_DNA"/>
</dbReference>
<feature type="compositionally biased region" description="Basic and acidic residues" evidence="1">
    <location>
        <begin position="44"/>
        <end position="55"/>
    </location>
</feature>
<feature type="compositionally biased region" description="Polar residues" evidence="1">
    <location>
        <begin position="88"/>
        <end position="114"/>
    </location>
</feature>
<evidence type="ECO:0000313" key="3">
    <source>
        <dbReference type="EMBL" id="RIH64821.1"/>
    </source>
</evidence>
<feature type="region of interest" description="Disordered" evidence="1">
    <location>
        <begin position="35"/>
        <end position="209"/>
    </location>
</feature>
<feature type="compositionally biased region" description="Low complexity" evidence="1">
    <location>
        <begin position="71"/>
        <end position="80"/>
    </location>
</feature>
<dbReference type="Proteomes" id="UP000266441">
    <property type="component" value="Unassembled WGS sequence"/>
</dbReference>
<proteinExistence type="predicted"/>
<comment type="caution">
    <text evidence="3">The sequence shown here is derived from an EMBL/GenBank/DDBJ whole genome shotgun (WGS) entry which is preliminary data.</text>
</comment>
<feature type="compositionally biased region" description="Polar residues" evidence="1">
    <location>
        <begin position="190"/>
        <end position="200"/>
    </location>
</feature>
<feature type="chain" id="PRO_5017299668" evidence="2">
    <location>
        <begin position="35"/>
        <end position="408"/>
    </location>
</feature>
<sequence>MNLKLKAMKTINTKLIAALLAVATITATAVPALAQRRSSNSKNTEVRVERDEQNRKSSARTKSAVKDNRNSQRSSNNSASRVRKETRPSGSATLKKGSTNSPSRTRSTVTHRNNSSPSERTVRSTETRRNTEHRNARVNESKRAVRQAPARPSNSERRVGTDNRTSVRKQAPSRVNQGNDSYRRPDRRSSVTSNTSANTRSRAEHKRTIYRVDRDDRRYAPSRSYRGSNKYWSGKNIRDYTPYHTRDRNYYKHYNYSKHNHWNHQWENYQWNVNSWRDYYSCYHPHSYQFHKHYYHHRTYGHVIRRFHHRPDYFIHNHIRYYSYNGHFFRHFRGIGYVLVDMPYGIVFQQLPIGYERVHINGYLYFRIGNLFFEMAQHGFTLVHYPERYFALETDFYNDGYYYQDDYY</sequence>
<keyword evidence="2" id="KW-0732">Signal</keyword>
<feature type="compositionally biased region" description="Basic and acidic residues" evidence="1">
    <location>
        <begin position="120"/>
        <end position="143"/>
    </location>
</feature>
<feature type="signal peptide" evidence="2">
    <location>
        <begin position="1"/>
        <end position="34"/>
    </location>
</feature>
<accession>A0A399D2A6</accession>
<protein>
    <submittedName>
        <fullName evidence="3">Uncharacterized protein</fullName>
    </submittedName>
</protein>
<keyword evidence="4" id="KW-1185">Reference proteome</keyword>
<reference evidence="3 4" key="1">
    <citation type="journal article" date="2015" name="Int. J. Syst. Evol. Microbiol.">
        <title>Mariniphaga sediminis sp. nov., isolated from coastal sediment.</title>
        <authorList>
            <person name="Wang F.Q."/>
            <person name="Shen Q.Y."/>
            <person name="Chen G.J."/>
            <person name="Du Z.J."/>
        </authorList>
    </citation>
    <scope>NUCLEOTIDE SEQUENCE [LARGE SCALE GENOMIC DNA]</scope>
    <source>
        <strain evidence="3 4">SY21</strain>
    </source>
</reference>
<gene>
    <name evidence="3" type="ORF">D1164_12310</name>
</gene>